<evidence type="ECO:0000313" key="3">
    <source>
        <dbReference type="EMBL" id="KAK3338072.1"/>
    </source>
</evidence>
<name>A0AAE0MML4_9PEZI</name>
<reference evidence="3" key="2">
    <citation type="submission" date="2023-06" db="EMBL/GenBank/DDBJ databases">
        <authorList>
            <consortium name="Lawrence Berkeley National Laboratory"/>
            <person name="Haridas S."/>
            <person name="Hensen N."/>
            <person name="Bonometti L."/>
            <person name="Westerberg I."/>
            <person name="Brannstrom I.O."/>
            <person name="Guillou S."/>
            <person name="Cros-Aarteil S."/>
            <person name="Calhoun S."/>
            <person name="Kuo A."/>
            <person name="Mondo S."/>
            <person name="Pangilinan J."/>
            <person name="Riley R."/>
            <person name="Labutti K."/>
            <person name="Andreopoulos B."/>
            <person name="Lipzen A."/>
            <person name="Chen C."/>
            <person name="Yanf M."/>
            <person name="Daum C."/>
            <person name="Ng V."/>
            <person name="Clum A."/>
            <person name="Steindorff A."/>
            <person name="Ohm R."/>
            <person name="Martin F."/>
            <person name="Silar P."/>
            <person name="Natvig D."/>
            <person name="Lalanne C."/>
            <person name="Gautier V."/>
            <person name="Ament-Velasquez S.L."/>
            <person name="Kruys A."/>
            <person name="Hutchinson M.I."/>
            <person name="Powell A.J."/>
            <person name="Barry K."/>
            <person name="Miller A.N."/>
            <person name="Grigoriev I.V."/>
            <person name="Debuchy R."/>
            <person name="Gladieux P."/>
            <person name="Thoren M.H."/>
            <person name="Johannesson H."/>
        </authorList>
    </citation>
    <scope>NUCLEOTIDE SEQUENCE</scope>
    <source>
        <strain evidence="3">CBS 560.94</strain>
    </source>
</reference>
<protein>
    <submittedName>
        <fullName evidence="3">P-loop containing nucleoside triphosphate hydrolase protein</fullName>
    </submittedName>
</protein>
<dbReference type="Proteomes" id="UP001278500">
    <property type="component" value="Unassembled WGS sequence"/>
</dbReference>
<feature type="domain" description="G" evidence="2">
    <location>
        <begin position="1"/>
        <end position="61"/>
    </location>
</feature>
<dbReference type="GO" id="GO:0016787">
    <property type="term" value="F:hydrolase activity"/>
    <property type="evidence" value="ECO:0007669"/>
    <property type="project" value="UniProtKB-KW"/>
</dbReference>
<reference evidence="3" key="1">
    <citation type="journal article" date="2023" name="Mol. Phylogenet. Evol.">
        <title>Genome-scale phylogeny and comparative genomics of the fungal order Sordariales.</title>
        <authorList>
            <person name="Hensen N."/>
            <person name="Bonometti L."/>
            <person name="Westerberg I."/>
            <person name="Brannstrom I.O."/>
            <person name="Guillou S."/>
            <person name="Cros-Aarteil S."/>
            <person name="Calhoun S."/>
            <person name="Haridas S."/>
            <person name="Kuo A."/>
            <person name="Mondo S."/>
            <person name="Pangilinan J."/>
            <person name="Riley R."/>
            <person name="LaButti K."/>
            <person name="Andreopoulos B."/>
            <person name="Lipzen A."/>
            <person name="Chen C."/>
            <person name="Yan M."/>
            <person name="Daum C."/>
            <person name="Ng V."/>
            <person name="Clum A."/>
            <person name="Steindorff A."/>
            <person name="Ohm R.A."/>
            <person name="Martin F."/>
            <person name="Silar P."/>
            <person name="Natvig D.O."/>
            <person name="Lalanne C."/>
            <person name="Gautier V."/>
            <person name="Ament-Velasquez S.L."/>
            <person name="Kruys A."/>
            <person name="Hutchinson M.I."/>
            <person name="Powell A.J."/>
            <person name="Barry K."/>
            <person name="Miller A.N."/>
            <person name="Grigoriev I.V."/>
            <person name="Debuchy R."/>
            <person name="Gladieux P."/>
            <person name="Hiltunen Thoren M."/>
            <person name="Johannesson H."/>
        </authorList>
    </citation>
    <scope>NUCLEOTIDE SEQUENCE</scope>
    <source>
        <strain evidence="3">CBS 560.94</strain>
    </source>
</reference>
<proteinExistence type="predicted"/>
<dbReference type="RefSeq" id="XP_062677523.1">
    <property type="nucleotide sequence ID" value="XM_062830823.1"/>
</dbReference>
<comment type="caution">
    <text evidence="3">The sequence shown here is derived from an EMBL/GenBank/DDBJ whole genome shotgun (WGS) entry which is preliminary data.</text>
</comment>
<dbReference type="InterPro" id="IPR006073">
    <property type="entry name" value="GTP-bd"/>
</dbReference>
<sequence length="355" mass="39155">MGLTGSGKSSFIRHCVGNNGIEIGRGLASCTKDVQIHSYKHSDSIEVNLIDTPGFDDDSLTDADVLEKISGYLKESYDRKITLNGLLYLHRITDNRMQGSSMKNLAVFKKLCGPDALHHVTFVTTMWDKESESCREEFEGREKELLTDNKFWATMIQPHGACTGRHNNTRQSAMDLLARFIQQPESTVVTDLQRELVDDKLRLDETAAGKVVMSGINKAAERAEKELRGNKEAREDLASAAREEKAAHKAEQEADTAELEAQWAELLAEKAELEAKLRKLKEQEEKLRKAEMESSKRWNCYFRVGCVLAVGSGAAVAAVASGAAVAVPVILKDTILVAAQLAMQLATEENETAAT</sequence>
<evidence type="ECO:0000313" key="4">
    <source>
        <dbReference type="Proteomes" id="UP001278500"/>
    </source>
</evidence>
<evidence type="ECO:0000259" key="2">
    <source>
        <dbReference type="Pfam" id="PF01926"/>
    </source>
</evidence>
<dbReference type="GeneID" id="87867977"/>
<organism evidence="3 4">
    <name type="scientific">Neurospora tetraspora</name>
    <dbReference type="NCBI Taxonomy" id="94610"/>
    <lineage>
        <taxon>Eukaryota</taxon>
        <taxon>Fungi</taxon>
        <taxon>Dikarya</taxon>
        <taxon>Ascomycota</taxon>
        <taxon>Pezizomycotina</taxon>
        <taxon>Sordariomycetes</taxon>
        <taxon>Sordariomycetidae</taxon>
        <taxon>Sordariales</taxon>
        <taxon>Sordariaceae</taxon>
        <taxon>Neurospora</taxon>
    </lineage>
</organism>
<gene>
    <name evidence="3" type="ORF">B0H65DRAFT_581541</name>
</gene>
<evidence type="ECO:0000256" key="1">
    <source>
        <dbReference type="SAM" id="MobiDB-lite"/>
    </source>
</evidence>
<accession>A0AAE0MML4</accession>
<dbReference type="SUPFAM" id="SSF52540">
    <property type="entry name" value="P-loop containing nucleoside triphosphate hydrolases"/>
    <property type="match status" value="1"/>
</dbReference>
<feature type="compositionally biased region" description="Basic and acidic residues" evidence="1">
    <location>
        <begin position="225"/>
        <end position="252"/>
    </location>
</feature>
<keyword evidence="3" id="KW-0378">Hydrolase</keyword>
<dbReference type="GO" id="GO:0005525">
    <property type="term" value="F:GTP binding"/>
    <property type="evidence" value="ECO:0007669"/>
    <property type="project" value="InterPro"/>
</dbReference>
<keyword evidence="4" id="KW-1185">Reference proteome</keyword>
<dbReference type="Gene3D" id="3.40.50.300">
    <property type="entry name" value="P-loop containing nucleotide triphosphate hydrolases"/>
    <property type="match status" value="1"/>
</dbReference>
<dbReference type="InterPro" id="IPR027417">
    <property type="entry name" value="P-loop_NTPase"/>
</dbReference>
<feature type="region of interest" description="Disordered" evidence="1">
    <location>
        <begin position="225"/>
        <end position="255"/>
    </location>
</feature>
<dbReference type="EMBL" id="JAUEPP010000008">
    <property type="protein sequence ID" value="KAK3338072.1"/>
    <property type="molecule type" value="Genomic_DNA"/>
</dbReference>
<dbReference type="Pfam" id="PF01926">
    <property type="entry name" value="MMR_HSR1"/>
    <property type="match status" value="1"/>
</dbReference>
<dbReference type="AlphaFoldDB" id="A0AAE0MML4"/>